<name>A0A395IW80_9HELO</name>
<dbReference type="Proteomes" id="UP000249056">
    <property type="component" value="Unassembled WGS sequence"/>
</dbReference>
<dbReference type="Pfam" id="PF08645">
    <property type="entry name" value="PNK3P"/>
    <property type="match status" value="1"/>
</dbReference>
<dbReference type="Gene3D" id="3.40.50.1000">
    <property type="entry name" value="HAD superfamily/HAD-like"/>
    <property type="match status" value="1"/>
</dbReference>
<proteinExistence type="predicted"/>
<dbReference type="InterPro" id="IPR013954">
    <property type="entry name" value="PNK3P"/>
</dbReference>
<dbReference type="OrthoDB" id="19045at2759"/>
<gene>
    <name evidence="1" type="ORF">DID88_002031</name>
</gene>
<dbReference type="GO" id="GO:0006281">
    <property type="term" value="P:DNA repair"/>
    <property type="evidence" value="ECO:0007669"/>
    <property type="project" value="TreeGrafter"/>
</dbReference>
<dbReference type="PANTHER" id="PTHR12083">
    <property type="entry name" value="BIFUNCTIONAL POLYNUCLEOTIDE PHOSPHATASE/KINASE"/>
    <property type="match status" value="1"/>
</dbReference>
<dbReference type="SUPFAM" id="SSF56784">
    <property type="entry name" value="HAD-like"/>
    <property type="match status" value="1"/>
</dbReference>
<dbReference type="EMBL" id="QKRW01000014">
    <property type="protein sequence ID" value="RAL64557.1"/>
    <property type="molecule type" value="Genomic_DNA"/>
</dbReference>
<dbReference type="PANTHER" id="PTHR12083:SF9">
    <property type="entry name" value="BIFUNCTIONAL POLYNUCLEOTIDE PHOSPHATASE_KINASE"/>
    <property type="match status" value="1"/>
</dbReference>
<dbReference type="InterPro" id="IPR036412">
    <property type="entry name" value="HAD-like_sf"/>
</dbReference>
<evidence type="ECO:0000313" key="2">
    <source>
        <dbReference type="Proteomes" id="UP000249056"/>
    </source>
</evidence>
<organism evidence="1 2">
    <name type="scientific">Monilinia fructigena</name>
    <dbReference type="NCBI Taxonomy" id="38457"/>
    <lineage>
        <taxon>Eukaryota</taxon>
        <taxon>Fungi</taxon>
        <taxon>Dikarya</taxon>
        <taxon>Ascomycota</taxon>
        <taxon>Pezizomycotina</taxon>
        <taxon>Leotiomycetes</taxon>
        <taxon>Helotiales</taxon>
        <taxon>Sclerotiniaceae</taxon>
        <taxon>Monilinia</taxon>
    </lineage>
</organism>
<protein>
    <submittedName>
        <fullName evidence="1">Uncharacterized protein</fullName>
    </submittedName>
</protein>
<dbReference type="AlphaFoldDB" id="A0A395IW80"/>
<reference evidence="1 2" key="1">
    <citation type="submission" date="2018-06" db="EMBL/GenBank/DDBJ databases">
        <title>Genome Sequence of the Brown Rot Fungal Pathogen Monilinia fructigena.</title>
        <authorList>
            <person name="Landi L."/>
            <person name="De Miccolis Angelini R.M."/>
            <person name="Pollastro S."/>
            <person name="Abate D."/>
            <person name="Faretra F."/>
            <person name="Romanazzi G."/>
        </authorList>
    </citation>
    <scope>NUCLEOTIDE SEQUENCE [LARGE SCALE GENOMIC DNA]</scope>
    <source>
        <strain evidence="1 2">Mfrg269</strain>
    </source>
</reference>
<dbReference type="InterPro" id="IPR023214">
    <property type="entry name" value="HAD_sf"/>
</dbReference>
<accession>A0A395IW80</accession>
<dbReference type="GO" id="GO:0046403">
    <property type="term" value="F:polynucleotide 3'-phosphatase activity"/>
    <property type="evidence" value="ECO:0007669"/>
    <property type="project" value="TreeGrafter"/>
</dbReference>
<keyword evidence="2" id="KW-1185">Reference proteome</keyword>
<sequence length="136" mass="15659">MASPGKAQKRKSSIETSQYHLHHYVAKYNLRQRRPQFLHFLRPHHKKPPEKISWQERAPNDDTPSTLLVDLTLIQTSSGKKSSNSGQDWKWWHASVPGTLRKLYLEDGFRVVVISNQAGISLKTDPKSSKARLVEF</sequence>
<evidence type="ECO:0000313" key="1">
    <source>
        <dbReference type="EMBL" id="RAL64557.1"/>
    </source>
</evidence>
<dbReference type="GO" id="GO:0046404">
    <property type="term" value="F:ATP-dependent polydeoxyribonucleotide 5'-hydroxyl-kinase activity"/>
    <property type="evidence" value="ECO:0007669"/>
    <property type="project" value="TreeGrafter"/>
</dbReference>
<dbReference type="GO" id="GO:0003690">
    <property type="term" value="F:double-stranded DNA binding"/>
    <property type="evidence" value="ECO:0007669"/>
    <property type="project" value="TreeGrafter"/>
</dbReference>
<comment type="caution">
    <text evidence="1">The sequence shown here is derived from an EMBL/GenBank/DDBJ whole genome shotgun (WGS) entry which is preliminary data.</text>
</comment>